<dbReference type="RefSeq" id="WP_306728156.1">
    <property type="nucleotide sequence ID" value="NZ_JAVDDT010000003.1"/>
</dbReference>
<dbReference type="InterPro" id="IPR016195">
    <property type="entry name" value="Pol/histidinol_Pase-like"/>
</dbReference>
<proteinExistence type="predicted"/>
<dbReference type="PANTHER" id="PTHR42924:SF3">
    <property type="entry name" value="POLYMERASE_HISTIDINOL PHOSPHATASE N-TERMINAL DOMAIN-CONTAINING PROTEIN"/>
    <property type="match status" value="1"/>
</dbReference>
<dbReference type="Proteomes" id="UP001239019">
    <property type="component" value="Unassembled WGS sequence"/>
</dbReference>
<organism evidence="2 3">
    <name type="scientific">Natronospira bacteriovora</name>
    <dbReference type="NCBI Taxonomy" id="3069753"/>
    <lineage>
        <taxon>Bacteria</taxon>
        <taxon>Pseudomonadati</taxon>
        <taxon>Pseudomonadota</taxon>
        <taxon>Gammaproteobacteria</taxon>
        <taxon>Natronospirales</taxon>
        <taxon>Natronospiraceae</taxon>
        <taxon>Natronospira</taxon>
    </lineage>
</organism>
<protein>
    <submittedName>
        <fullName evidence="2">PHP domain-containing protein</fullName>
    </submittedName>
</protein>
<reference evidence="2 3" key="1">
    <citation type="submission" date="2023-08" db="EMBL/GenBank/DDBJ databases">
        <title>Whole-genome sequencing of halo(alkali)philic microorganisms from hypersaline lakes.</title>
        <authorList>
            <person name="Sorokin D.Y."/>
            <person name="Abbas B."/>
            <person name="Merkel A.Y."/>
        </authorList>
    </citation>
    <scope>NUCLEOTIDE SEQUENCE [LARGE SCALE GENOMIC DNA]</scope>
    <source>
        <strain evidence="2 3">AB-CW4</strain>
    </source>
</reference>
<sequence>MHSDTDLHTHSTASDGRLAPAELVALAAEAGVRRLALTDHDTLAGLPEARAAAEDHGVELVPGLELSCQWRRQEIHVVGLWVDEQSPILTAALAEQAARREQRAERIAHRLEQNRMPGALDGARRLASGATLTRPHFARWLVETGHVPDMPTAFRRWLGRGKPAAVGFQWPPMSEAIDWIRQAGGVAVLAHPLKYRLTSTKLRALLADFAEAGGQAMEVRSGIMDGDRLRHCLARAEEYDLLASMGSDFHAPTRWQPVPGRLPTLPSGTRTVWETRISGGAGSAG</sequence>
<evidence type="ECO:0000259" key="1">
    <source>
        <dbReference type="SMART" id="SM00481"/>
    </source>
</evidence>
<dbReference type="InterPro" id="IPR052018">
    <property type="entry name" value="PHP_domain"/>
</dbReference>
<evidence type="ECO:0000313" key="3">
    <source>
        <dbReference type="Proteomes" id="UP001239019"/>
    </source>
</evidence>
<gene>
    <name evidence="2" type="ORF">RBH19_07225</name>
</gene>
<dbReference type="SUPFAM" id="SSF89550">
    <property type="entry name" value="PHP domain-like"/>
    <property type="match status" value="1"/>
</dbReference>
<feature type="domain" description="Polymerase/histidinol phosphatase N-terminal" evidence="1">
    <location>
        <begin position="5"/>
        <end position="70"/>
    </location>
</feature>
<dbReference type="InterPro" id="IPR004013">
    <property type="entry name" value="PHP_dom"/>
</dbReference>
<dbReference type="Gene3D" id="3.20.20.140">
    <property type="entry name" value="Metal-dependent hydrolases"/>
    <property type="match status" value="1"/>
</dbReference>
<dbReference type="PANTHER" id="PTHR42924">
    <property type="entry name" value="EXONUCLEASE"/>
    <property type="match status" value="1"/>
</dbReference>
<dbReference type="Pfam" id="PF02811">
    <property type="entry name" value="PHP"/>
    <property type="match status" value="1"/>
</dbReference>
<dbReference type="InterPro" id="IPR003141">
    <property type="entry name" value="Pol/His_phosphatase_N"/>
</dbReference>
<dbReference type="Gene3D" id="1.10.150.650">
    <property type="match status" value="1"/>
</dbReference>
<keyword evidence="3" id="KW-1185">Reference proteome</keyword>
<name>A0ABU0W6V2_9GAMM</name>
<dbReference type="SMART" id="SM00481">
    <property type="entry name" value="POLIIIAc"/>
    <property type="match status" value="1"/>
</dbReference>
<dbReference type="EMBL" id="JAVDDT010000003">
    <property type="protein sequence ID" value="MDQ2069659.1"/>
    <property type="molecule type" value="Genomic_DNA"/>
</dbReference>
<evidence type="ECO:0000313" key="2">
    <source>
        <dbReference type="EMBL" id="MDQ2069659.1"/>
    </source>
</evidence>
<accession>A0ABU0W6V2</accession>
<comment type="caution">
    <text evidence="2">The sequence shown here is derived from an EMBL/GenBank/DDBJ whole genome shotgun (WGS) entry which is preliminary data.</text>
</comment>
<dbReference type="CDD" id="cd07438">
    <property type="entry name" value="PHP_HisPPase_AMP"/>
    <property type="match status" value="1"/>
</dbReference>